<sequence length="157" mass="16493">MKLHELHDNPGATKRKKRVGRGPGSGMGKTAGRGIKGQKSRSGVSIGGYEGGQMPLYQRLPKRGFNKPNRKSFAVINLGLIQKFVEAGKIDGSAPITEETLVSSGLVRRKLDGIRVLNKGDVTAKLTIQVTGASRAAIEAVEKAGGSLSVTTAQAAE</sequence>
<dbReference type="NCBIfam" id="TIGR01071">
    <property type="entry name" value="rplO_bact"/>
    <property type="match status" value="1"/>
</dbReference>
<evidence type="ECO:0000256" key="3">
    <source>
        <dbReference type="ARBA" id="ARBA00023274"/>
    </source>
</evidence>
<dbReference type="GO" id="GO:0003735">
    <property type="term" value="F:structural constituent of ribosome"/>
    <property type="evidence" value="ECO:0007669"/>
    <property type="project" value="InterPro"/>
</dbReference>
<feature type="compositionally biased region" description="Gly residues" evidence="5">
    <location>
        <begin position="21"/>
        <end position="35"/>
    </location>
</feature>
<evidence type="ECO:0000259" key="6">
    <source>
        <dbReference type="Pfam" id="PF00828"/>
    </source>
</evidence>
<proteinExistence type="inferred from homology"/>
<dbReference type="AlphaFoldDB" id="A0A1V0RP81"/>
<dbReference type="PANTHER" id="PTHR12934">
    <property type="entry name" value="50S RIBOSOMAL PROTEIN L15"/>
    <property type="match status" value="1"/>
</dbReference>
<evidence type="ECO:0000313" key="8">
    <source>
        <dbReference type="Proteomes" id="UP000192273"/>
    </source>
</evidence>
<name>A0A1V0RP81_9RHOB</name>
<dbReference type="InterPro" id="IPR036227">
    <property type="entry name" value="Ribosomal_uL15/eL18_sf"/>
</dbReference>
<dbReference type="GO" id="GO:0015934">
    <property type="term" value="C:large ribosomal subunit"/>
    <property type="evidence" value="ECO:0007669"/>
    <property type="project" value="InterPro"/>
</dbReference>
<protein>
    <recommendedName>
        <fullName evidence="4">Large ribosomal subunit protein uL15</fullName>
    </recommendedName>
</protein>
<accession>A0A1V0RP81</accession>
<dbReference type="InterPro" id="IPR005749">
    <property type="entry name" value="Ribosomal_uL15_bac-type"/>
</dbReference>
<dbReference type="Proteomes" id="UP000192273">
    <property type="component" value="Chromosome"/>
</dbReference>
<comment type="function">
    <text evidence="4">Binds to the 23S rRNA.</text>
</comment>
<comment type="subunit">
    <text evidence="4">Part of the 50S ribosomal subunit.</text>
</comment>
<dbReference type="InterPro" id="IPR021131">
    <property type="entry name" value="Ribosomal_uL15/eL18"/>
</dbReference>
<dbReference type="InterPro" id="IPR030878">
    <property type="entry name" value="Ribosomal_uL15"/>
</dbReference>
<gene>
    <name evidence="4 7" type="primary">rplO</name>
    <name evidence="7" type="ORF">ROSMUCSMR3_01970</name>
</gene>
<feature type="domain" description="Large ribosomal subunit protein uL15/eL18" evidence="6">
    <location>
        <begin position="75"/>
        <end position="147"/>
    </location>
</feature>
<keyword evidence="2 4" id="KW-0689">Ribosomal protein</keyword>
<dbReference type="GO" id="GO:0006412">
    <property type="term" value="P:translation"/>
    <property type="evidence" value="ECO:0007669"/>
    <property type="project" value="UniProtKB-UniRule"/>
</dbReference>
<dbReference type="HAMAP" id="MF_01341">
    <property type="entry name" value="Ribosomal_uL15"/>
    <property type="match status" value="1"/>
</dbReference>
<keyword evidence="8" id="KW-1185">Reference proteome</keyword>
<feature type="region of interest" description="Disordered" evidence="5">
    <location>
        <begin position="1"/>
        <end position="52"/>
    </location>
</feature>
<dbReference type="Gene3D" id="3.100.10.10">
    <property type="match status" value="1"/>
</dbReference>
<organism evidence="7 8">
    <name type="scientific">Roseovarius mucosus</name>
    <dbReference type="NCBI Taxonomy" id="215743"/>
    <lineage>
        <taxon>Bacteria</taxon>
        <taxon>Pseudomonadati</taxon>
        <taxon>Pseudomonadota</taxon>
        <taxon>Alphaproteobacteria</taxon>
        <taxon>Rhodobacterales</taxon>
        <taxon>Roseobacteraceae</taxon>
        <taxon>Roseovarius</taxon>
    </lineage>
</organism>
<evidence type="ECO:0000256" key="1">
    <source>
        <dbReference type="ARBA" id="ARBA00007320"/>
    </source>
</evidence>
<dbReference type="SUPFAM" id="SSF52080">
    <property type="entry name" value="Ribosomal proteins L15p and L18e"/>
    <property type="match status" value="1"/>
</dbReference>
<dbReference type="Pfam" id="PF00828">
    <property type="entry name" value="Ribosomal_L27A"/>
    <property type="match status" value="1"/>
</dbReference>
<dbReference type="PANTHER" id="PTHR12934:SF11">
    <property type="entry name" value="LARGE RIBOSOMAL SUBUNIT PROTEIN UL15M"/>
    <property type="match status" value="1"/>
</dbReference>
<keyword evidence="4" id="KW-0699">rRNA-binding</keyword>
<evidence type="ECO:0000256" key="2">
    <source>
        <dbReference type="ARBA" id="ARBA00022980"/>
    </source>
</evidence>
<dbReference type="KEGG" id="rmm:ROSMUCSMR3_01970"/>
<evidence type="ECO:0000256" key="4">
    <source>
        <dbReference type="HAMAP-Rule" id="MF_01341"/>
    </source>
</evidence>
<keyword evidence="4" id="KW-0694">RNA-binding</keyword>
<reference evidence="7 8" key="1">
    <citation type="submission" date="2017-03" db="EMBL/GenBank/DDBJ databases">
        <title>Genome Sequence of Roseovarius mucosus strain SMR3 Isolated from a culture of the Diatom Skeletonema marinoi.</title>
        <authorList>
            <person name="Topel M."/>
            <person name="Pinder M."/>
            <person name="Johansson O.N."/>
            <person name="Kourtchenko O."/>
            <person name="Godhe A."/>
            <person name="Clarke A.K."/>
        </authorList>
    </citation>
    <scope>NUCLEOTIDE SEQUENCE [LARGE SCALE GENOMIC DNA]</scope>
    <source>
        <strain evidence="7 8">SMR3</strain>
    </source>
</reference>
<dbReference type="RefSeq" id="WP_008281202.1">
    <property type="nucleotide sequence ID" value="NZ_CP020474.1"/>
</dbReference>
<dbReference type="GO" id="GO:0019843">
    <property type="term" value="F:rRNA binding"/>
    <property type="evidence" value="ECO:0007669"/>
    <property type="project" value="UniProtKB-UniRule"/>
</dbReference>
<dbReference type="OrthoDB" id="9810293at2"/>
<comment type="similarity">
    <text evidence="1 4">Belongs to the universal ribosomal protein uL15 family.</text>
</comment>
<evidence type="ECO:0000313" key="7">
    <source>
        <dbReference type="EMBL" id="ARE83445.1"/>
    </source>
</evidence>
<evidence type="ECO:0000256" key="5">
    <source>
        <dbReference type="SAM" id="MobiDB-lite"/>
    </source>
</evidence>
<keyword evidence="3 4" id="KW-0687">Ribonucleoprotein</keyword>
<dbReference type="EMBL" id="CP020474">
    <property type="protein sequence ID" value="ARE83445.1"/>
    <property type="molecule type" value="Genomic_DNA"/>
</dbReference>